<evidence type="ECO:0000256" key="11">
    <source>
        <dbReference type="SAM" id="Phobius"/>
    </source>
</evidence>
<dbReference type="AlphaFoldDB" id="A0A0R3E239"/>
<feature type="transmembrane region" description="Helical" evidence="11">
    <location>
        <begin position="379"/>
        <end position="401"/>
    </location>
</feature>
<evidence type="ECO:0000256" key="4">
    <source>
        <dbReference type="ARBA" id="ARBA00022475"/>
    </source>
</evidence>
<keyword evidence="3" id="KW-0050">Antiport</keyword>
<feature type="transmembrane region" description="Helical" evidence="11">
    <location>
        <begin position="297"/>
        <end position="322"/>
    </location>
</feature>
<keyword evidence="8 11" id="KW-0472">Membrane</keyword>
<feature type="transmembrane region" description="Helical" evidence="11">
    <location>
        <begin position="437"/>
        <end position="459"/>
    </location>
</feature>
<dbReference type="Pfam" id="PF01554">
    <property type="entry name" value="MatE"/>
    <property type="match status" value="2"/>
</dbReference>
<evidence type="ECO:0000256" key="2">
    <source>
        <dbReference type="ARBA" id="ARBA00022448"/>
    </source>
</evidence>
<keyword evidence="13" id="KW-1185">Reference proteome</keyword>
<dbReference type="PANTHER" id="PTHR43298">
    <property type="entry name" value="MULTIDRUG RESISTANCE PROTEIN NORM-RELATED"/>
    <property type="match status" value="1"/>
</dbReference>
<dbReference type="NCBIfam" id="TIGR00797">
    <property type="entry name" value="matE"/>
    <property type="match status" value="1"/>
</dbReference>
<name>A0A0R3E239_9BRAD</name>
<dbReference type="PANTHER" id="PTHR43298:SF2">
    <property type="entry name" value="FMN_FAD EXPORTER YEEO-RELATED"/>
    <property type="match status" value="1"/>
</dbReference>
<feature type="transmembrane region" description="Helical" evidence="11">
    <location>
        <begin position="413"/>
        <end position="431"/>
    </location>
</feature>
<dbReference type="InterPro" id="IPR050222">
    <property type="entry name" value="MATE_MdtK"/>
</dbReference>
<evidence type="ECO:0000256" key="5">
    <source>
        <dbReference type="ARBA" id="ARBA00022692"/>
    </source>
</evidence>
<dbReference type="InterPro" id="IPR048279">
    <property type="entry name" value="MdtK-like"/>
</dbReference>
<feature type="transmembrane region" description="Helical" evidence="11">
    <location>
        <begin position="150"/>
        <end position="168"/>
    </location>
</feature>
<feature type="transmembrane region" description="Helical" evidence="11">
    <location>
        <begin position="212"/>
        <end position="234"/>
    </location>
</feature>
<dbReference type="OrthoDB" id="9780160at2"/>
<dbReference type="Proteomes" id="UP000051936">
    <property type="component" value="Unassembled WGS sequence"/>
</dbReference>
<evidence type="ECO:0000256" key="10">
    <source>
        <dbReference type="SAM" id="MobiDB-lite"/>
    </source>
</evidence>
<organism evidence="12 13">
    <name type="scientific">Bradyrhizobium manausense</name>
    <dbReference type="NCBI Taxonomy" id="989370"/>
    <lineage>
        <taxon>Bacteria</taxon>
        <taxon>Pseudomonadati</taxon>
        <taxon>Pseudomonadota</taxon>
        <taxon>Alphaproteobacteria</taxon>
        <taxon>Hyphomicrobiales</taxon>
        <taxon>Nitrobacteraceae</taxon>
        <taxon>Bradyrhizobium</taxon>
    </lineage>
</organism>
<evidence type="ECO:0000256" key="3">
    <source>
        <dbReference type="ARBA" id="ARBA00022449"/>
    </source>
</evidence>
<dbReference type="GO" id="GO:0006811">
    <property type="term" value="P:monoatomic ion transport"/>
    <property type="evidence" value="ECO:0007669"/>
    <property type="project" value="UniProtKB-KW"/>
</dbReference>
<evidence type="ECO:0000256" key="6">
    <source>
        <dbReference type="ARBA" id="ARBA00022989"/>
    </source>
</evidence>
<gene>
    <name evidence="12" type="ORF">AOQ71_06475</name>
</gene>
<reference evidence="12 13" key="1">
    <citation type="submission" date="2015-09" db="EMBL/GenBank/DDBJ databases">
        <title>Draft Genome Sequence of Bradyrhizobium manausense Strain BR 3351T, a Novel Symbiotic Nitrogen-Fixing Alphaproteobacterium Isolated from Brazilian Amazon Rain Forest.</title>
        <authorList>
            <person name="De Araujo J.L."/>
            <person name="Zilli J.E."/>
        </authorList>
    </citation>
    <scope>NUCLEOTIDE SEQUENCE [LARGE SCALE GENOMIC DNA]</scope>
    <source>
        <strain evidence="12 13">BR3351</strain>
    </source>
</reference>
<dbReference type="CDD" id="cd13131">
    <property type="entry name" value="MATE_NorM_like"/>
    <property type="match status" value="1"/>
</dbReference>
<comment type="subcellular location">
    <subcellularLocation>
        <location evidence="1">Cell inner membrane</location>
        <topology evidence="1">Multi-pass membrane protein</topology>
    </subcellularLocation>
</comment>
<protein>
    <recommendedName>
        <fullName evidence="9">Multidrug-efflux transporter</fullName>
    </recommendedName>
</protein>
<dbReference type="PIRSF" id="PIRSF006603">
    <property type="entry name" value="DinF"/>
    <property type="match status" value="1"/>
</dbReference>
<dbReference type="RefSeq" id="WP_057743261.1">
    <property type="nucleotide sequence ID" value="NZ_LJYG01000028.1"/>
</dbReference>
<feature type="transmembrane region" description="Helical" evidence="11">
    <location>
        <begin position="259"/>
        <end position="285"/>
    </location>
</feature>
<keyword evidence="7" id="KW-0406">Ion transport</keyword>
<accession>A0A0R3E239</accession>
<feature type="region of interest" description="Disordered" evidence="10">
    <location>
        <begin position="1"/>
        <end position="20"/>
    </location>
</feature>
<dbReference type="EMBL" id="LJYG01000028">
    <property type="protein sequence ID" value="KRQ16265.1"/>
    <property type="molecule type" value="Genomic_DNA"/>
</dbReference>
<feature type="transmembrane region" description="Helical" evidence="11">
    <location>
        <begin position="334"/>
        <end position="359"/>
    </location>
</feature>
<keyword evidence="6 11" id="KW-1133">Transmembrane helix</keyword>
<comment type="caution">
    <text evidence="12">The sequence shown here is derived from an EMBL/GenBank/DDBJ whole genome shotgun (WGS) entry which is preliminary data.</text>
</comment>
<keyword evidence="2" id="KW-0813">Transport</keyword>
<proteinExistence type="predicted"/>
<evidence type="ECO:0000256" key="7">
    <source>
        <dbReference type="ARBA" id="ARBA00023065"/>
    </source>
</evidence>
<feature type="transmembrane region" description="Helical" evidence="11">
    <location>
        <begin position="110"/>
        <end position="130"/>
    </location>
</feature>
<feature type="transmembrane region" description="Helical" evidence="11">
    <location>
        <begin position="75"/>
        <end position="98"/>
    </location>
</feature>
<keyword evidence="5 11" id="KW-0812">Transmembrane</keyword>
<dbReference type="GO" id="GO:0005886">
    <property type="term" value="C:plasma membrane"/>
    <property type="evidence" value="ECO:0007669"/>
    <property type="project" value="UniProtKB-SubCell"/>
</dbReference>
<evidence type="ECO:0000256" key="9">
    <source>
        <dbReference type="ARBA" id="ARBA00031636"/>
    </source>
</evidence>
<evidence type="ECO:0000256" key="1">
    <source>
        <dbReference type="ARBA" id="ARBA00004429"/>
    </source>
</evidence>
<evidence type="ECO:0000256" key="8">
    <source>
        <dbReference type="ARBA" id="ARBA00023136"/>
    </source>
</evidence>
<dbReference type="STRING" id="989370.AOQ71_06475"/>
<dbReference type="GO" id="GO:0042910">
    <property type="term" value="F:xenobiotic transmembrane transporter activity"/>
    <property type="evidence" value="ECO:0007669"/>
    <property type="project" value="InterPro"/>
</dbReference>
<keyword evidence="4" id="KW-1003">Cell membrane</keyword>
<dbReference type="GO" id="GO:0015297">
    <property type="term" value="F:antiporter activity"/>
    <property type="evidence" value="ECO:0007669"/>
    <property type="project" value="UniProtKB-KW"/>
</dbReference>
<feature type="transmembrane region" description="Helical" evidence="11">
    <location>
        <begin position="180"/>
        <end position="200"/>
    </location>
</feature>
<sequence>MRRIAETPPASSSREKPTKSASGCQFAVELSETAKLALPMVLTQLGQIVMMTTDLVFIGRIGSETVAAAALASRVYLVSFTFGAGLLSAIVPLVAQAFGTNDLAMARCALRMGLWTSLLLSLPIMAFALGGEHVLLAFGQAPKLAFLAQQYLIGVAWGVGPALSFLAIRSFMSAVNRPEPVLWITLGAIPTNALLVYLLVFGKLGLPSLELFGAGLATTIVNCGTCLASLWFAATRHPFRDYRILAQIWRFDWRVMRQLIAIGTPSSLSSLTGYGIISVAALLAGAISTNALAAHQIAVQVSAILLMIPFSISMAATVRVGHAVGRGDGTGVKWAGVVALVLGVLVAVTLTVFVIVARFEIAELFLGKSDDAEATMRLTARLLLMGGVFFITDAVATIAAGSLRGLGDTRVPFVLSTVAYWLVGFSLSYVLSLKIGLALIGIWIGLSIGSTVDAGLLVLRFQLLASRRVLQGRC</sequence>
<evidence type="ECO:0000313" key="13">
    <source>
        <dbReference type="Proteomes" id="UP000051936"/>
    </source>
</evidence>
<dbReference type="InterPro" id="IPR002528">
    <property type="entry name" value="MATE_fam"/>
</dbReference>
<evidence type="ECO:0000313" key="12">
    <source>
        <dbReference type="EMBL" id="KRQ16265.1"/>
    </source>
</evidence>